<name>N1WBJ7_9LEPT</name>
<dbReference type="Proteomes" id="UP000012313">
    <property type="component" value="Unassembled WGS sequence"/>
</dbReference>
<keyword evidence="2" id="KW-1185">Reference proteome</keyword>
<evidence type="ECO:0000313" key="1">
    <source>
        <dbReference type="EMBL" id="EMY77636.1"/>
    </source>
</evidence>
<accession>N1WBJ7</accession>
<reference evidence="1" key="1">
    <citation type="submission" date="2013-03" db="EMBL/GenBank/DDBJ databases">
        <authorList>
            <person name="Harkins D.M."/>
            <person name="Durkin A.S."/>
            <person name="Brinkac L.M."/>
            <person name="Haft D.H."/>
            <person name="Selengut J.D."/>
            <person name="Sanka R."/>
            <person name="DePew J."/>
            <person name="Purushe J."/>
            <person name="Hartskeerl R.A."/>
            <person name="Ahmed A."/>
            <person name="van der Linden H."/>
            <person name="Goris M.G.A."/>
            <person name="Vinetz J.M."/>
            <person name="Sutton G.G."/>
            <person name="Nierman W.C."/>
            <person name="Fouts D.E."/>
        </authorList>
    </citation>
    <scope>NUCLEOTIDE SEQUENCE [LARGE SCALE GENOMIC DNA]</scope>
    <source>
        <strain evidence="1">ICFT</strain>
    </source>
</reference>
<comment type="caution">
    <text evidence="1">The sequence shown here is derived from an EMBL/GenBank/DDBJ whole genome shotgun (WGS) entry which is preliminary data.</text>
</comment>
<protein>
    <submittedName>
        <fullName evidence="1">Uncharacterized protein</fullName>
    </submittedName>
</protein>
<evidence type="ECO:0000313" key="2">
    <source>
        <dbReference type="Proteomes" id="UP000012313"/>
    </source>
</evidence>
<proteinExistence type="predicted"/>
<sequence length="75" mass="8887">MFGSEFKKTEFGLKTELRQKSEKFDFQTSVTLCVLFLDFEVKKFEKQFGNVGARMFFFESEKESFVFLESIESLN</sequence>
<dbReference type="EMBL" id="AOHC02000035">
    <property type="protein sequence ID" value="EMY77636.1"/>
    <property type="molecule type" value="Genomic_DNA"/>
</dbReference>
<dbReference type="STRING" id="1218598.LEP1GSC060_1181"/>
<gene>
    <name evidence="1" type="ORF">LEP1GSC060_1181</name>
</gene>
<dbReference type="AlphaFoldDB" id="N1WBJ7"/>
<organism evidence="1 2">
    <name type="scientific">Leptospira weilii serovar Ranarum str. ICFT</name>
    <dbReference type="NCBI Taxonomy" id="1218598"/>
    <lineage>
        <taxon>Bacteria</taxon>
        <taxon>Pseudomonadati</taxon>
        <taxon>Spirochaetota</taxon>
        <taxon>Spirochaetia</taxon>
        <taxon>Leptospirales</taxon>
        <taxon>Leptospiraceae</taxon>
        <taxon>Leptospira</taxon>
    </lineage>
</organism>